<dbReference type="InterPro" id="IPR000540">
    <property type="entry name" value="Flag_MotA_CS"/>
</dbReference>
<dbReference type="GO" id="GO:1902600">
    <property type="term" value="P:proton transmembrane transport"/>
    <property type="evidence" value="ECO:0007669"/>
    <property type="project" value="UniProtKB-KW"/>
</dbReference>
<evidence type="ECO:0000256" key="1">
    <source>
        <dbReference type="ARBA" id="ARBA00004651"/>
    </source>
</evidence>
<keyword evidence="8" id="KW-0375">Hydrogen ion transport</keyword>
<dbReference type="InterPro" id="IPR047055">
    <property type="entry name" value="MotA-like"/>
</dbReference>
<comment type="subcellular location">
    <subcellularLocation>
        <location evidence="1">Cell membrane</location>
        <topology evidence="1">Multi-pass membrane protein</topology>
    </subcellularLocation>
</comment>
<comment type="similarity">
    <text evidence="2">Belongs to the MotA family.</text>
</comment>
<gene>
    <name evidence="15" type="ORF">IO99_01295</name>
</gene>
<evidence type="ECO:0000256" key="12">
    <source>
        <dbReference type="SAM" id="Phobius"/>
    </source>
</evidence>
<dbReference type="GO" id="GO:0006935">
    <property type="term" value="P:chemotaxis"/>
    <property type="evidence" value="ECO:0007669"/>
    <property type="project" value="UniProtKB-KW"/>
</dbReference>
<keyword evidence="16" id="KW-1185">Reference proteome</keyword>
<dbReference type="InterPro" id="IPR046786">
    <property type="entry name" value="MotA_N"/>
</dbReference>
<proteinExistence type="inferred from homology"/>
<feature type="transmembrane region" description="Helical" evidence="12">
    <location>
        <begin position="7"/>
        <end position="25"/>
    </location>
</feature>
<accession>A0A084JIP0</accession>
<name>A0A084JIP0_9CLOT</name>
<evidence type="ECO:0000256" key="5">
    <source>
        <dbReference type="ARBA" id="ARBA00022500"/>
    </source>
</evidence>
<dbReference type="InterPro" id="IPR002898">
    <property type="entry name" value="MotA_ExbB_proton_chnl"/>
</dbReference>
<dbReference type="Pfam" id="PF01618">
    <property type="entry name" value="MotA_ExbB"/>
    <property type="match status" value="1"/>
</dbReference>
<evidence type="ECO:0000256" key="2">
    <source>
        <dbReference type="ARBA" id="ARBA00008038"/>
    </source>
</evidence>
<comment type="caution">
    <text evidence="15">The sequence shown here is derived from an EMBL/GenBank/DDBJ whole genome shotgun (WGS) entry which is preliminary data.</text>
</comment>
<evidence type="ECO:0000256" key="4">
    <source>
        <dbReference type="ARBA" id="ARBA00022475"/>
    </source>
</evidence>
<dbReference type="GO" id="GO:0071978">
    <property type="term" value="P:bacterial-type flagellum-dependent swarming motility"/>
    <property type="evidence" value="ECO:0007669"/>
    <property type="project" value="InterPro"/>
</dbReference>
<dbReference type="AlphaFoldDB" id="A0A084JIP0"/>
<keyword evidence="10" id="KW-0406">Ion transport</keyword>
<dbReference type="PANTHER" id="PTHR30433">
    <property type="entry name" value="CHEMOTAXIS PROTEIN MOTA"/>
    <property type="match status" value="1"/>
</dbReference>
<keyword evidence="15" id="KW-0282">Flagellum</keyword>
<sequence length="263" mass="28848">MKKNDMLTVIGFVIAIALVFYGMLSGGTLKLFFDIPSLAITVGGSFGALLMAYPMNEIKRFIKVAAQAFKEDGTSKVDNIALFVNLSKKARRDGLLSLEEDIQEINNDFVKKGLNMIVDGIEPESIREIMTLEIRELEKRHEDAASMFTTWGAYAPAMGMIGTLIGLIQMLANLSDADNLASGMGKALITTFYGSMLANLVVLPIAGKLNYKTANEVNQMEMMIEGVLSIQSGVNPRVIEDKMIVYLSPEDRVKYLSSVNQGE</sequence>
<evidence type="ECO:0000256" key="10">
    <source>
        <dbReference type="ARBA" id="ARBA00023065"/>
    </source>
</evidence>
<evidence type="ECO:0000259" key="13">
    <source>
        <dbReference type="Pfam" id="PF01618"/>
    </source>
</evidence>
<evidence type="ECO:0000256" key="9">
    <source>
        <dbReference type="ARBA" id="ARBA00022989"/>
    </source>
</evidence>
<dbReference type="eggNOG" id="COG1291">
    <property type="taxonomic scope" value="Bacteria"/>
</dbReference>
<keyword evidence="15" id="KW-0969">Cilium</keyword>
<dbReference type="STRING" id="318464.IO99_01295"/>
<keyword evidence="5" id="KW-0145">Chemotaxis</keyword>
<feature type="transmembrane region" description="Helical" evidence="12">
    <location>
        <begin position="192"/>
        <end position="211"/>
    </location>
</feature>
<dbReference type="PROSITE" id="PS01307">
    <property type="entry name" value="MOTA"/>
    <property type="match status" value="1"/>
</dbReference>
<reference evidence="15 16" key="1">
    <citation type="submission" date="2014-07" db="EMBL/GenBank/DDBJ databases">
        <title>Draft genome of Clostridium sulfidigenes 113A isolated from sediments associated with methane hydrate from Krishna Godavari basin.</title>
        <authorList>
            <person name="Honkalas V.S."/>
            <person name="Dabir A.P."/>
            <person name="Arora P."/>
            <person name="Dhakephalkar P.K."/>
        </authorList>
    </citation>
    <scope>NUCLEOTIDE SEQUENCE [LARGE SCALE GENOMIC DNA]</scope>
    <source>
        <strain evidence="15 16">113A</strain>
    </source>
</reference>
<dbReference type="Proteomes" id="UP000028542">
    <property type="component" value="Unassembled WGS sequence"/>
</dbReference>
<keyword evidence="7" id="KW-0283">Flagellar rotation</keyword>
<feature type="transmembrane region" description="Helical" evidence="12">
    <location>
        <begin position="148"/>
        <end position="172"/>
    </location>
</feature>
<evidence type="ECO:0000313" key="15">
    <source>
        <dbReference type="EMBL" id="KEZ88824.1"/>
    </source>
</evidence>
<keyword evidence="11 12" id="KW-0472">Membrane</keyword>
<feature type="domain" description="Motility protein A N-terminal" evidence="14">
    <location>
        <begin position="9"/>
        <end position="94"/>
    </location>
</feature>
<evidence type="ECO:0000259" key="14">
    <source>
        <dbReference type="Pfam" id="PF20560"/>
    </source>
</evidence>
<keyword evidence="3" id="KW-0813">Transport</keyword>
<dbReference type="Pfam" id="PF20560">
    <property type="entry name" value="MotA_N"/>
    <property type="match status" value="1"/>
</dbReference>
<organism evidence="15 16">
    <name type="scientific">Clostridium sulfidigenes</name>
    <dbReference type="NCBI Taxonomy" id="318464"/>
    <lineage>
        <taxon>Bacteria</taxon>
        <taxon>Bacillati</taxon>
        <taxon>Bacillota</taxon>
        <taxon>Clostridia</taxon>
        <taxon>Eubacteriales</taxon>
        <taxon>Clostridiaceae</taxon>
        <taxon>Clostridium</taxon>
    </lineage>
</organism>
<dbReference type="RefSeq" id="WP_035129245.1">
    <property type="nucleotide sequence ID" value="NZ_JPMD01000001.1"/>
</dbReference>
<evidence type="ECO:0000256" key="8">
    <source>
        <dbReference type="ARBA" id="ARBA00022781"/>
    </source>
</evidence>
<keyword evidence="6 12" id="KW-0812">Transmembrane</keyword>
<dbReference type="GO" id="GO:0005886">
    <property type="term" value="C:plasma membrane"/>
    <property type="evidence" value="ECO:0007669"/>
    <property type="project" value="UniProtKB-SubCell"/>
</dbReference>
<keyword evidence="9 12" id="KW-1133">Transmembrane helix</keyword>
<evidence type="ECO:0000256" key="3">
    <source>
        <dbReference type="ARBA" id="ARBA00022448"/>
    </source>
</evidence>
<evidence type="ECO:0000256" key="6">
    <source>
        <dbReference type="ARBA" id="ARBA00022692"/>
    </source>
</evidence>
<feature type="domain" description="MotA/TolQ/ExbB proton channel" evidence="13">
    <location>
        <begin position="103"/>
        <end position="222"/>
    </location>
</feature>
<feature type="transmembrane region" description="Helical" evidence="12">
    <location>
        <begin position="31"/>
        <end position="53"/>
    </location>
</feature>
<keyword evidence="4" id="KW-1003">Cell membrane</keyword>
<dbReference type="PANTHER" id="PTHR30433:SF2">
    <property type="entry name" value="MOTILITY PROTEIN A"/>
    <property type="match status" value="1"/>
</dbReference>
<evidence type="ECO:0000313" key="16">
    <source>
        <dbReference type="Proteomes" id="UP000028542"/>
    </source>
</evidence>
<keyword evidence="15" id="KW-0966">Cell projection</keyword>
<protein>
    <submittedName>
        <fullName evidence="15">Flagellar motor protein MotP</fullName>
    </submittedName>
</protein>
<evidence type="ECO:0000256" key="11">
    <source>
        <dbReference type="ARBA" id="ARBA00023136"/>
    </source>
</evidence>
<dbReference type="EMBL" id="JPMD01000001">
    <property type="protein sequence ID" value="KEZ88824.1"/>
    <property type="molecule type" value="Genomic_DNA"/>
</dbReference>
<evidence type="ECO:0000256" key="7">
    <source>
        <dbReference type="ARBA" id="ARBA00022779"/>
    </source>
</evidence>